<accession>A0A4R7BSR2</accession>
<evidence type="ECO:0000259" key="1">
    <source>
        <dbReference type="PROSITE" id="PS50042"/>
    </source>
</evidence>
<comment type="caution">
    <text evidence="2">The sequence shown here is derived from an EMBL/GenBank/DDBJ whole genome shotgun (WGS) entry which is preliminary data.</text>
</comment>
<dbReference type="Pfam" id="PF00027">
    <property type="entry name" value="cNMP_binding"/>
    <property type="match status" value="1"/>
</dbReference>
<dbReference type="InterPro" id="IPR018490">
    <property type="entry name" value="cNMP-bd_dom_sf"/>
</dbReference>
<dbReference type="InterPro" id="IPR000595">
    <property type="entry name" value="cNMP-bd_dom"/>
</dbReference>
<evidence type="ECO:0000313" key="2">
    <source>
        <dbReference type="EMBL" id="TDR87127.1"/>
    </source>
</evidence>
<evidence type="ECO:0000313" key="3">
    <source>
        <dbReference type="Proteomes" id="UP000295122"/>
    </source>
</evidence>
<dbReference type="Proteomes" id="UP000295122">
    <property type="component" value="Unassembled WGS sequence"/>
</dbReference>
<keyword evidence="3" id="KW-1185">Reference proteome</keyword>
<dbReference type="AlphaFoldDB" id="A0A4R7BSR2"/>
<organism evidence="2 3">
    <name type="scientific">Enterovirga rhinocerotis</name>
    <dbReference type="NCBI Taxonomy" id="1339210"/>
    <lineage>
        <taxon>Bacteria</taxon>
        <taxon>Pseudomonadati</taxon>
        <taxon>Pseudomonadota</taxon>
        <taxon>Alphaproteobacteria</taxon>
        <taxon>Hyphomicrobiales</taxon>
        <taxon>Methylobacteriaceae</taxon>
        <taxon>Enterovirga</taxon>
    </lineage>
</organism>
<dbReference type="PROSITE" id="PS50042">
    <property type="entry name" value="CNMP_BINDING_3"/>
    <property type="match status" value="1"/>
</dbReference>
<dbReference type="SUPFAM" id="SSF51206">
    <property type="entry name" value="cAMP-binding domain-like"/>
    <property type="match status" value="1"/>
</dbReference>
<dbReference type="OrthoDB" id="9807547at2"/>
<feature type="domain" description="Cyclic nucleotide-binding" evidence="1">
    <location>
        <begin position="15"/>
        <end position="114"/>
    </location>
</feature>
<dbReference type="InterPro" id="IPR014710">
    <property type="entry name" value="RmlC-like_jellyroll"/>
</dbReference>
<dbReference type="CDD" id="cd00038">
    <property type="entry name" value="CAP_ED"/>
    <property type="match status" value="1"/>
</dbReference>
<proteinExistence type="predicted"/>
<dbReference type="EMBL" id="SNZR01000016">
    <property type="protein sequence ID" value="TDR87127.1"/>
    <property type="molecule type" value="Genomic_DNA"/>
</dbReference>
<reference evidence="2 3" key="1">
    <citation type="submission" date="2019-03" db="EMBL/GenBank/DDBJ databases">
        <title>Genomic Encyclopedia of Type Strains, Phase IV (KMG-IV): sequencing the most valuable type-strain genomes for metagenomic binning, comparative biology and taxonomic classification.</title>
        <authorList>
            <person name="Goeker M."/>
        </authorList>
    </citation>
    <scope>NUCLEOTIDE SEQUENCE [LARGE SCALE GENOMIC DNA]</scope>
    <source>
        <strain evidence="2 3">DSM 25903</strain>
    </source>
</reference>
<dbReference type="SMART" id="SM00100">
    <property type="entry name" value="cNMP"/>
    <property type="match status" value="1"/>
</dbReference>
<dbReference type="Gene3D" id="2.60.120.10">
    <property type="entry name" value="Jelly Rolls"/>
    <property type="match status" value="1"/>
</dbReference>
<gene>
    <name evidence="2" type="ORF">EV668_4207</name>
</gene>
<name>A0A4R7BSR2_9HYPH</name>
<dbReference type="RefSeq" id="WP_133773779.1">
    <property type="nucleotide sequence ID" value="NZ_SNZR01000016.1"/>
</dbReference>
<protein>
    <submittedName>
        <fullName evidence="2">Cyclic nucleotide-binding protein</fullName>
    </submittedName>
</protein>
<sequence>MPLDDLIDLLAKVPVFDLLGRDALRLMAFAAETRRLRTGEYLFRQGERSDGGYVVLSGELETRREDAESGRIQPKGALIGRTALFLRTKRPVSAIARERSEVLRISLTLMRRTLEEYPDAALAIREALAEDLDALAGDLDRARQLLDAVTPSERRSGG</sequence>